<comment type="caution">
    <text evidence="2">The sequence shown here is derived from an EMBL/GenBank/DDBJ whole genome shotgun (WGS) entry which is preliminary data.</text>
</comment>
<accession>A0A7Z9DI76</accession>
<evidence type="ECO:0000313" key="3">
    <source>
        <dbReference type="Proteomes" id="UP000352698"/>
    </source>
</evidence>
<feature type="signal peptide" evidence="1">
    <location>
        <begin position="1"/>
        <end position="19"/>
    </location>
</feature>
<dbReference type="RefSeq" id="WP_010737388.1">
    <property type="nucleotide sequence ID" value="NZ_CABEEP010000001.1"/>
</dbReference>
<protein>
    <recommendedName>
        <fullName evidence="4">Lipoprotein</fullName>
    </recommendedName>
</protein>
<name>A0A7Z9DI76_ENTHR</name>
<reference evidence="2 3" key="1">
    <citation type="submission" date="2019-05" db="EMBL/GenBank/DDBJ databases">
        <authorList>
            <consortium name="Pathogen Informatics"/>
        </authorList>
    </citation>
    <scope>NUCLEOTIDE SEQUENCE [LARGE SCALE GENOMIC DNA]</scope>
    <source>
        <strain evidence="2 3">NCTC12204</strain>
    </source>
</reference>
<feature type="chain" id="PRO_5038950551" description="Lipoprotein" evidence="1">
    <location>
        <begin position="20"/>
        <end position="161"/>
    </location>
</feature>
<gene>
    <name evidence="2" type="ORF">NCTC12204_01146</name>
</gene>
<evidence type="ECO:0000256" key="1">
    <source>
        <dbReference type="SAM" id="SignalP"/>
    </source>
</evidence>
<organism evidence="2 3">
    <name type="scientific">Enterococcus hirae</name>
    <dbReference type="NCBI Taxonomy" id="1354"/>
    <lineage>
        <taxon>Bacteria</taxon>
        <taxon>Bacillati</taxon>
        <taxon>Bacillota</taxon>
        <taxon>Bacilli</taxon>
        <taxon>Lactobacillales</taxon>
        <taxon>Enterococcaceae</taxon>
        <taxon>Enterococcus</taxon>
    </lineage>
</organism>
<evidence type="ECO:0008006" key="4">
    <source>
        <dbReference type="Google" id="ProtNLM"/>
    </source>
</evidence>
<keyword evidence="1" id="KW-0732">Signal</keyword>
<sequence>MKKRTLFLVILSIFLLVTAASQLVRNVPRVEAKQTSTKITGKINNQRTANICHQILQQNLKAATDKNLNDYLATLVKDAHKATTKEMQQFFKDYDVSHELLSFEVIKQAPQSMLVVAEQKTVNHGKKAYRDHITTAYHTFIFEENKWKIKETTMTNTQFLN</sequence>
<dbReference type="AlphaFoldDB" id="A0A7Z9DI76"/>
<dbReference type="Proteomes" id="UP000352698">
    <property type="component" value="Unassembled WGS sequence"/>
</dbReference>
<dbReference type="EMBL" id="CABEEP010000001">
    <property type="protein sequence ID" value="VTQ62986.1"/>
    <property type="molecule type" value="Genomic_DNA"/>
</dbReference>
<evidence type="ECO:0000313" key="2">
    <source>
        <dbReference type="EMBL" id="VTQ62986.1"/>
    </source>
</evidence>
<proteinExistence type="predicted"/>